<feature type="compositionally biased region" description="Basic and acidic residues" evidence="9">
    <location>
        <begin position="476"/>
        <end position="486"/>
    </location>
</feature>
<comment type="subcellular location">
    <subcellularLocation>
        <location evidence="1 8">Membrane</location>
        <topology evidence="1 8">Multi-pass membrane protein</topology>
    </subcellularLocation>
</comment>
<feature type="transmembrane region" description="Helical" evidence="10">
    <location>
        <begin position="60"/>
        <end position="77"/>
    </location>
</feature>
<dbReference type="GO" id="GO:0016020">
    <property type="term" value="C:membrane"/>
    <property type="evidence" value="ECO:0007669"/>
    <property type="project" value="UniProtKB-SubCell"/>
</dbReference>
<keyword evidence="4 8" id="KW-0611">Plant defense</keyword>
<comment type="function">
    <text evidence="8">May be involved in modulation of pathogen defense and leaf cell death.</text>
</comment>
<feature type="transmembrane region" description="Helical" evidence="10">
    <location>
        <begin position="279"/>
        <end position="296"/>
    </location>
</feature>
<keyword evidence="6 8" id="KW-0472">Membrane</keyword>
<dbReference type="Proteomes" id="UP001187471">
    <property type="component" value="Unassembled WGS sequence"/>
</dbReference>
<dbReference type="GO" id="GO:0006952">
    <property type="term" value="P:defense response"/>
    <property type="evidence" value="ECO:0007669"/>
    <property type="project" value="UniProtKB-KW"/>
</dbReference>
<evidence type="ECO:0000256" key="1">
    <source>
        <dbReference type="ARBA" id="ARBA00004141"/>
    </source>
</evidence>
<accession>A0AA88RT63</accession>
<gene>
    <name evidence="8" type="primary">MLO</name>
    <name evidence="11" type="ORF">RJ640_006271</name>
</gene>
<keyword evidence="7 8" id="KW-0568">Pathogenesis-related protein</keyword>
<dbReference type="PANTHER" id="PTHR31942:SF128">
    <property type="entry name" value="MLO-LIKE PROTEIN"/>
    <property type="match status" value="1"/>
</dbReference>
<evidence type="ECO:0000256" key="8">
    <source>
        <dbReference type="RuleBase" id="RU280816"/>
    </source>
</evidence>
<evidence type="ECO:0000256" key="6">
    <source>
        <dbReference type="ARBA" id="ARBA00023136"/>
    </source>
</evidence>
<evidence type="ECO:0000256" key="10">
    <source>
        <dbReference type="SAM" id="Phobius"/>
    </source>
</evidence>
<name>A0AA88RT63_9ASTE</name>
<dbReference type="Pfam" id="PF03094">
    <property type="entry name" value="Mlo"/>
    <property type="match status" value="2"/>
</dbReference>
<keyword evidence="3 8" id="KW-0812">Transmembrane</keyword>
<dbReference type="AlphaFoldDB" id="A0AA88RT63"/>
<dbReference type="EMBL" id="JAVXUO010000643">
    <property type="protein sequence ID" value="KAK2990473.1"/>
    <property type="molecule type" value="Genomic_DNA"/>
</dbReference>
<keyword evidence="12" id="KW-1185">Reference proteome</keyword>
<evidence type="ECO:0000256" key="2">
    <source>
        <dbReference type="ARBA" id="ARBA00006574"/>
    </source>
</evidence>
<feature type="region of interest" description="Disordered" evidence="9">
    <location>
        <begin position="476"/>
        <end position="510"/>
    </location>
</feature>
<organism evidence="11 12">
    <name type="scientific">Escallonia rubra</name>
    <dbReference type="NCBI Taxonomy" id="112253"/>
    <lineage>
        <taxon>Eukaryota</taxon>
        <taxon>Viridiplantae</taxon>
        <taxon>Streptophyta</taxon>
        <taxon>Embryophyta</taxon>
        <taxon>Tracheophyta</taxon>
        <taxon>Spermatophyta</taxon>
        <taxon>Magnoliopsida</taxon>
        <taxon>eudicotyledons</taxon>
        <taxon>Gunneridae</taxon>
        <taxon>Pentapetalae</taxon>
        <taxon>asterids</taxon>
        <taxon>campanulids</taxon>
        <taxon>Escalloniales</taxon>
        <taxon>Escalloniaceae</taxon>
        <taxon>Escallonia</taxon>
    </lineage>
</organism>
<comment type="domain">
    <text evidence="8">The C-terminus contains a calmodulin-binding domain, which binds calmodulin in a calcium-dependent fashion.</text>
</comment>
<feature type="transmembrane region" description="Helical" evidence="10">
    <location>
        <begin position="245"/>
        <end position="267"/>
    </location>
</feature>
<feature type="region of interest" description="Disordered" evidence="9">
    <location>
        <begin position="417"/>
        <end position="436"/>
    </location>
</feature>
<evidence type="ECO:0000256" key="4">
    <source>
        <dbReference type="ARBA" id="ARBA00022821"/>
    </source>
</evidence>
<keyword evidence="5 8" id="KW-1133">Transmembrane helix</keyword>
<feature type="transmembrane region" description="Helical" evidence="10">
    <location>
        <begin position="111"/>
        <end position="132"/>
    </location>
</feature>
<evidence type="ECO:0000313" key="12">
    <source>
        <dbReference type="Proteomes" id="UP001187471"/>
    </source>
</evidence>
<feature type="transmembrane region" description="Helical" evidence="10">
    <location>
        <begin position="14"/>
        <end position="40"/>
    </location>
</feature>
<sequence length="534" mass="61305">MAGAKRSLEETPTWSVAVVFFVLVAISIVIEHLIHVVASWLKNKHKRALYEALEKIKSELMLLGFISLLLTVGQDLISKICIPKSVGNSWHPCQKDRFSDSEYEDSCAAKLHIFIFVLAVFHVLYCIITLGLGRLKMRKWKAWEDETKTTEYHFYNDPHRFRFARETTFGRRHLSFWSKSSSLLWTVCFFRQFVTSVAKVDYLTLRHGFITAHLAPQSEVRFDFQKYISRSLEDDFKLVVGISPVLWFSAVLFLLANTHAIALIFTHPPPKKNGADSEFQIMQIILLVGTKLQVIITKMGVRAQEKGVIRGIPVVEPGDDLFWFNRPRFILFLINFVLFLNAFQLAFFMWSWYEFGLRSCYHKHLEDVIIRLSMGFIIQFLCSYVTFPLYALVTQMGSAMKPTIFSDQVATALRNWHQTAKKHPKHSTPFSSRPATPMQGMSPVHLLHSYQNTSAQTSPRTSNADNEALWGSENILHNHDVNDETSRNVPPSDPREHELHEPISTQLPPAPHPVCAQHEIEIGSARIFSFADKR</sequence>
<feature type="transmembrane region" description="Helical" evidence="10">
    <location>
        <begin position="329"/>
        <end position="353"/>
    </location>
</feature>
<comment type="similarity">
    <text evidence="2 8">Belongs to the MLO family.</text>
</comment>
<dbReference type="PANTHER" id="PTHR31942">
    <property type="entry name" value="MLO-LIKE PROTEIN 1"/>
    <property type="match status" value="1"/>
</dbReference>
<reference evidence="11" key="1">
    <citation type="submission" date="2022-12" db="EMBL/GenBank/DDBJ databases">
        <title>Draft genome assemblies for two species of Escallonia (Escalloniales).</title>
        <authorList>
            <person name="Chanderbali A."/>
            <person name="Dervinis C."/>
            <person name="Anghel I."/>
            <person name="Soltis D."/>
            <person name="Soltis P."/>
            <person name="Zapata F."/>
        </authorList>
    </citation>
    <scope>NUCLEOTIDE SEQUENCE</scope>
    <source>
        <strain evidence="11">UCBG92.1500</strain>
        <tissue evidence="11">Leaf</tissue>
    </source>
</reference>
<protein>
    <recommendedName>
        <fullName evidence="8">MLO-like protein</fullName>
    </recommendedName>
</protein>
<evidence type="ECO:0000256" key="3">
    <source>
        <dbReference type="ARBA" id="ARBA00022692"/>
    </source>
</evidence>
<keyword evidence="8" id="KW-0112">Calmodulin-binding</keyword>
<dbReference type="GO" id="GO:0005516">
    <property type="term" value="F:calmodulin binding"/>
    <property type="evidence" value="ECO:0007669"/>
    <property type="project" value="UniProtKB-KW"/>
</dbReference>
<evidence type="ECO:0000313" key="11">
    <source>
        <dbReference type="EMBL" id="KAK2990473.1"/>
    </source>
</evidence>
<proteinExistence type="inferred from homology"/>
<comment type="caution">
    <text evidence="11">The sequence shown here is derived from an EMBL/GenBank/DDBJ whole genome shotgun (WGS) entry which is preliminary data.</text>
</comment>
<dbReference type="InterPro" id="IPR004326">
    <property type="entry name" value="Mlo"/>
</dbReference>
<feature type="transmembrane region" description="Helical" evidence="10">
    <location>
        <begin position="373"/>
        <end position="393"/>
    </location>
</feature>
<evidence type="ECO:0000256" key="5">
    <source>
        <dbReference type="ARBA" id="ARBA00022989"/>
    </source>
</evidence>
<evidence type="ECO:0000256" key="9">
    <source>
        <dbReference type="SAM" id="MobiDB-lite"/>
    </source>
</evidence>
<evidence type="ECO:0000256" key="7">
    <source>
        <dbReference type="ARBA" id="ARBA00023265"/>
    </source>
</evidence>